<dbReference type="Proteomes" id="UP001203972">
    <property type="component" value="Unassembled WGS sequence"/>
</dbReference>
<dbReference type="AlphaFoldDB" id="A0AAP2UPR8"/>
<comment type="caution">
    <text evidence="4">The sequence shown here is derived from an EMBL/GenBank/DDBJ whole genome shotgun (WGS) entry which is preliminary data.</text>
</comment>
<dbReference type="GO" id="GO:0016020">
    <property type="term" value="C:membrane"/>
    <property type="evidence" value="ECO:0007669"/>
    <property type="project" value="TreeGrafter"/>
</dbReference>
<proteinExistence type="predicted"/>
<sequence>MHVSRRCKNIIYGIMGLIGVMVAALLIKLLFFSGLFTPLLALNGAKTMEMEVNTSFQDPGARARFRFSDYSDEVKVEGNLNTKKLGTYTLTYTFDKYQKTVERKVNVIDTTPPKINLKGGSSIRVFENGSFQEPGYQASDNYDGDVSKSVERKGSVNMKKQGTYTLTYTAKDASGNTTSVKRSVQVCADPTNTKLYYDHDSYDNTMEEWWFNKSKDHQRTTGAKDEKLLKKYDSYYQGPKEKVIYLTFDEGGNDITYIKQIAEVLKKNDVQATYFLTRNYIKTEADFIRQLVQDGNVIGNHSWHHYDMTTLANASSIDKFVAEITETEKTYMEVTGQPMKKVFRFPKGGSSERAMKLVKDLGYSNYFWSHAYYDYASDVSGSEALKTMMEHYHEGAIYLLHPSNKGNYEAMDTFIKNMKDLGYDFKTVDTIPSDAQEK</sequence>
<dbReference type="Pfam" id="PF01522">
    <property type="entry name" value="Polysacc_deac_1"/>
    <property type="match status" value="1"/>
</dbReference>
<dbReference type="InterPro" id="IPR050248">
    <property type="entry name" value="Polysacc_deacetylase_ArnD"/>
</dbReference>
<evidence type="ECO:0000259" key="3">
    <source>
        <dbReference type="PROSITE" id="PS51677"/>
    </source>
</evidence>
<name>A0AAP2UPR8_CLOIN</name>
<reference evidence="4" key="1">
    <citation type="journal article" date="2022" name="Clin. Infect. Dis.">
        <title>Association between Clostridium innocuum and antibiotic-associated diarrhea in adults and children: A cross-sectional study and comparative genomics analysis.</title>
        <authorList>
            <person name="Cherny K.E."/>
            <person name="Muscat E.B."/>
            <person name="Balaji A."/>
            <person name="Mukherjee J."/>
            <person name="Ozer E.A."/>
            <person name="Angarone M.P."/>
            <person name="Hauser A.R."/>
            <person name="Sichel J.S."/>
            <person name="Amponsah E."/>
            <person name="Kociolek L.K."/>
        </authorList>
    </citation>
    <scope>NUCLEOTIDE SEQUENCE</scope>
    <source>
        <strain evidence="4">NU1-AC-029v</strain>
    </source>
</reference>
<evidence type="ECO:0000256" key="1">
    <source>
        <dbReference type="SAM" id="MobiDB-lite"/>
    </source>
</evidence>
<dbReference type="SUPFAM" id="SSF88713">
    <property type="entry name" value="Glycoside hydrolase/deacetylase"/>
    <property type="match status" value="1"/>
</dbReference>
<feature type="domain" description="NodB homology" evidence="3">
    <location>
        <begin position="242"/>
        <end position="426"/>
    </location>
</feature>
<protein>
    <submittedName>
        <fullName evidence="4">DUF5011 domain-containing protein</fullName>
    </submittedName>
</protein>
<organism evidence="4 5">
    <name type="scientific">Clostridium innocuum</name>
    <dbReference type="NCBI Taxonomy" id="1522"/>
    <lineage>
        <taxon>Bacteria</taxon>
        <taxon>Bacillati</taxon>
        <taxon>Bacillota</taxon>
        <taxon>Clostridia</taxon>
        <taxon>Eubacteriales</taxon>
        <taxon>Clostridiaceae</taxon>
        <taxon>Clostridium</taxon>
    </lineage>
</organism>
<dbReference type="InterPro" id="IPR014235">
    <property type="entry name" value="Spore_PdaA"/>
</dbReference>
<dbReference type="CDD" id="cd00146">
    <property type="entry name" value="PKD"/>
    <property type="match status" value="1"/>
</dbReference>
<keyword evidence="2" id="KW-0472">Membrane</keyword>
<keyword evidence="2" id="KW-0812">Transmembrane</keyword>
<dbReference type="PANTHER" id="PTHR10587:SF78">
    <property type="entry name" value="PEPTIDOGLYCAN-N-ACETYLMURAMIC ACID DEACETYLASE PDAA"/>
    <property type="match status" value="1"/>
</dbReference>
<keyword evidence="2" id="KW-1133">Transmembrane helix</keyword>
<dbReference type="GO" id="GO:0016810">
    <property type="term" value="F:hydrolase activity, acting on carbon-nitrogen (but not peptide) bonds"/>
    <property type="evidence" value="ECO:0007669"/>
    <property type="project" value="InterPro"/>
</dbReference>
<dbReference type="PROSITE" id="PS51677">
    <property type="entry name" value="NODB"/>
    <property type="match status" value="1"/>
</dbReference>
<dbReference type="Gene3D" id="2.60.40.10">
    <property type="entry name" value="Immunoglobulins"/>
    <property type="match status" value="2"/>
</dbReference>
<dbReference type="RefSeq" id="WP_154411114.1">
    <property type="nucleotide sequence ID" value="NZ_CABHIW010000018.1"/>
</dbReference>
<evidence type="ECO:0000313" key="5">
    <source>
        <dbReference type="Proteomes" id="UP001203972"/>
    </source>
</evidence>
<feature type="transmembrane region" description="Helical" evidence="2">
    <location>
        <begin position="12"/>
        <end position="36"/>
    </location>
</feature>
<dbReference type="CDD" id="cd10948">
    <property type="entry name" value="CE4_BsPdaA_like"/>
    <property type="match status" value="1"/>
</dbReference>
<dbReference type="InterPro" id="IPR002509">
    <property type="entry name" value="NODB_dom"/>
</dbReference>
<dbReference type="InterPro" id="IPR011330">
    <property type="entry name" value="Glyco_hydro/deAcase_b/a-brl"/>
</dbReference>
<dbReference type="InterPro" id="IPR032179">
    <property type="entry name" value="Cry22Aa_Ig-like"/>
</dbReference>
<dbReference type="InterPro" id="IPR013783">
    <property type="entry name" value="Ig-like_fold"/>
</dbReference>
<dbReference type="Pfam" id="PF16403">
    <property type="entry name" value="Bact_surface_Ig-like"/>
    <property type="match status" value="2"/>
</dbReference>
<evidence type="ECO:0000313" key="4">
    <source>
        <dbReference type="EMBL" id="MCR0233868.1"/>
    </source>
</evidence>
<dbReference type="EMBL" id="JAKTMA010000024">
    <property type="protein sequence ID" value="MCR0233868.1"/>
    <property type="molecule type" value="Genomic_DNA"/>
</dbReference>
<evidence type="ECO:0000256" key="2">
    <source>
        <dbReference type="SAM" id="Phobius"/>
    </source>
</evidence>
<dbReference type="Gene3D" id="3.20.20.370">
    <property type="entry name" value="Glycoside hydrolase/deacetylase"/>
    <property type="match status" value="1"/>
</dbReference>
<dbReference type="GO" id="GO:0005975">
    <property type="term" value="P:carbohydrate metabolic process"/>
    <property type="evidence" value="ECO:0007669"/>
    <property type="project" value="InterPro"/>
</dbReference>
<gene>
    <name evidence="4" type="ORF">MKC95_13935</name>
</gene>
<feature type="region of interest" description="Disordered" evidence="1">
    <location>
        <begin position="134"/>
        <end position="154"/>
    </location>
</feature>
<feature type="compositionally biased region" description="Basic and acidic residues" evidence="1">
    <location>
        <begin position="145"/>
        <end position="154"/>
    </location>
</feature>
<accession>A0AAP2UPR8</accession>
<dbReference type="PANTHER" id="PTHR10587">
    <property type="entry name" value="GLYCOSYL TRANSFERASE-RELATED"/>
    <property type="match status" value="1"/>
</dbReference>